<keyword evidence="3" id="KW-1185">Reference proteome</keyword>
<keyword evidence="1" id="KW-0472">Membrane</keyword>
<name>A0A327M5V7_9PROT</name>
<evidence type="ECO:0000256" key="1">
    <source>
        <dbReference type="SAM" id="Phobius"/>
    </source>
</evidence>
<evidence type="ECO:0000313" key="3">
    <source>
        <dbReference type="Proteomes" id="UP000249065"/>
    </source>
</evidence>
<protein>
    <submittedName>
        <fullName evidence="2">Uncharacterized protein</fullName>
    </submittedName>
</protein>
<dbReference type="EMBL" id="QLIX01000008">
    <property type="protein sequence ID" value="RAI58681.1"/>
    <property type="molecule type" value="Genomic_DNA"/>
</dbReference>
<dbReference type="OrthoDB" id="8453239at2"/>
<sequence length="64" mass="6584">MRCAGSRPAGAWTVPARILLVAAGAITALFVARDAPNFQVIEGMVGIAIIAVVVGVLVLLNRRG</sequence>
<gene>
    <name evidence="2" type="ORF">DOO78_12735</name>
</gene>
<organism evidence="2 3">
    <name type="scientific">Roseicella frigidaeris</name>
    <dbReference type="NCBI Taxonomy" id="2230885"/>
    <lineage>
        <taxon>Bacteria</taxon>
        <taxon>Pseudomonadati</taxon>
        <taxon>Pseudomonadota</taxon>
        <taxon>Alphaproteobacteria</taxon>
        <taxon>Acetobacterales</taxon>
        <taxon>Roseomonadaceae</taxon>
        <taxon>Roseicella</taxon>
    </lineage>
</organism>
<accession>A0A327M5V7</accession>
<dbReference type="AlphaFoldDB" id="A0A327M5V7"/>
<keyword evidence="1" id="KW-1133">Transmembrane helix</keyword>
<proteinExistence type="predicted"/>
<feature type="transmembrane region" description="Helical" evidence="1">
    <location>
        <begin position="38"/>
        <end position="60"/>
    </location>
</feature>
<comment type="caution">
    <text evidence="2">The sequence shown here is derived from an EMBL/GenBank/DDBJ whole genome shotgun (WGS) entry which is preliminary data.</text>
</comment>
<keyword evidence="1" id="KW-0812">Transmembrane</keyword>
<evidence type="ECO:0000313" key="2">
    <source>
        <dbReference type="EMBL" id="RAI58681.1"/>
    </source>
</evidence>
<feature type="transmembrane region" description="Helical" evidence="1">
    <location>
        <begin position="12"/>
        <end position="32"/>
    </location>
</feature>
<reference evidence="3" key="1">
    <citation type="submission" date="2018-06" db="EMBL/GenBank/DDBJ databases">
        <authorList>
            <person name="Khan S.A."/>
        </authorList>
    </citation>
    <scope>NUCLEOTIDE SEQUENCE [LARGE SCALE GENOMIC DNA]</scope>
    <source>
        <strain evidence="3">DB-1506</strain>
    </source>
</reference>
<dbReference type="Proteomes" id="UP000249065">
    <property type="component" value="Unassembled WGS sequence"/>
</dbReference>